<dbReference type="STRING" id="1217799.DEALK_09190"/>
<dbReference type="RefSeq" id="WP_058439104.1">
    <property type="nucleotide sequence ID" value="NZ_KQ758903.1"/>
</dbReference>
<sequence>MTEKRMLILPAELVKKIDDNRGDLPQAEFIDFLIENQLKGPAAAAGGVSRADLDALKAEFAKMLNKESYKYALKDEMAGFQEDTKKLLKSFVDFFIGYGLELGKDGPIDLKEITSKMAGLDKEADKDIPEEGREVKIKWK</sequence>
<dbReference type="AlphaFoldDB" id="A0A0W0GHP6"/>
<gene>
    <name evidence="1" type="ORF">DEALK_09190</name>
</gene>
<accession>A0A0W0GHP6</accession>
<evidence type="ECO:0000313" key="1">
    <source>
        <dbReference type="EMBL" id="KTB48074.1"/>
    </source>
</evidence>
<organism evidence="1 2">
    <name type="scientific">Dehalogenimonas alkenigignens</name>
    <dbReference type="NCBI Taxonomy" id="1217799"/>
    <lineage>
        <taxon>Bacteria</taxon>
        <taxon>Bacillati</taxon>
        <taxon>Chloroflexota</taxon>
        <taxon>Dehalococcoidia</taxon>
        <taxon>Dehalococcoidales</taxon>
        <taxon>Dehalococcoidaceae</taxon>
        <taxon>Dehalogenimonas</taxon>
    </lineage>
</organism>
<keyword evidence="2" id="KW-1185">Reference proteome</keyword>
<protein>
    <submittedName>
        <fullName evidence="1">Uncharacterized protein</fullName>
    </submittedName>
</protein>
<dbReference type="OrthoDB" id="158722at2"/>
<dbReference type="PATRIC" id="fig|1217799.6.peg.945"/>
<dbReference type="EMBL" id="LFDV01000002">
    <property type="protein sequence ID" value="KTB48074.1"/>
    <property type="molecule type" value="Genomic_DNA"/>
</dbReference>
<name>A0A0W0GHP6_9CHLR</name>
<proteinExistence type="predicted"/>
<comment type="caution">
    <text evidence="1">The sequence shown here is derived from an EMBL/GenBank/DDBJ whole genome shotgun (WGS) entry which is preliminary data.</text>
</comment>
<dbReference type="Proteomes" id="UP000053947">
    <property type="component" value="Unassembled WGS sequence"/>
</dbReference>
<reference evidence="1 2" key="1">
    <citation type="submission" date="2015-06" db="EMBL/GenBank/DDBJ databases">
        <title>Genome sequence of the organohalide-respiring Dehalogenimonas alkenigignens type strain (IP3-3T).</title>
        <authorList>
            <person name="Key T.A."/>
            <person name="Richmond D.P."/>
            <person name="Bowman K.S."/>
            <person name="Cho Y.-J."/>
            <person name="Chun J."/>
            <person name="da Costa M.S."/>
            <person name="Rainey F.A."/>
            <person name="Moe W.M."/>
        </authorList>
    </citation>
    <scope>NUCLEOTIDE SEQUENCE [LARGE SCALE GENOMIC DNA]</scope>
    <source>
        <strain evidence="1 2">IP3-3</strain>
    </source>
</reference>
<evidence type="ECO:0000313" key="2">
    <source>
        <dbReference type="Proteomes" id="UP000053947"/>
    </source>
</evidence>